<feature type="transmembrane region" description="Helical" evidence="6">
    <location>
        <begin position="380"/>
        <end position="398"/>
    </location>
</feature>
<proteinExistence type="predicted"/>
<feature type="transmembrane region" description="Helical" evidence="6">
    <location>
        <begin position="164"/>
        <end position="186"/>
    </location>
</feature>
<protein>
    <submittedName>
        <fullName evidence="7">MFS transporter</fullName>
    </submittedName>
</protein>
<keyword evidence="5 6" id="KW-0472">Membrane</keyword>
<evidence type="ECO:0000313" key="8">
    <source>
        <dbReference type="Proteomes" id="UP000236000"/>
    </source>
</evidence>
<dbReference type="InterPro" id="IPR050375">
    <property type="entry name" value="MFS_TsgA-like"/>
</dbReference>
<evidence type="ECO:0000313" key="7">
    <source>
        <dbReference type="EMBL" id="PNC18236.1"/>
    </source>
</evidence>
<reference evidence="7 8" key="1">
    <citation type="journal article" date="2017" name="BMC Genomics">
        <title>Genome sequencing of 39 Akkermansia muciniphila isolates reveals its population structure, genomic and functional diverisity, and global distribution in mammalian gut microbiotas.</title>
        <authorList>
            <person name="Guo X."/>
            <person name="Li S."/>
            <person name="Zhang J."/>
            <person name="Wu F."/>
            <person name="Li X."/>
            <person name="Wu D."/>
            <person name="Zhang M."/>
            <person name="Ou Z."/>
            <person name="Jie Z."/>
            <person name="Yan Q."/>
            <person name="Li P."/>
            <person name="Yi J."/>
            <person name="Peng Y."/>
        </authorList>
    </citation>
    <scope>NUCLEOTIDE SEQUENCE [LARGE SCALE GENOMIC DNA]</scope>
    <source>
        <strain evidence="7 8">GP24</strain>
    </source>
</reference>
<evidence type="ECO:0000256" key="2">
    <source>
        <dbReference type="ARBA" id="ARBA00022475"/>
    </source>
</evidence>
<evidence type="ECO:0000256" key="5">
    <source>
        <dbReference type="ARBA" id="ARBA00023136"/>
    </source>
</evidence>
<feature type="transmembrane region" description="Helical" evidence="6">
    <location>
        <begin position="410"/>
        <end position="428"/>
    </location>
</feature>
<dbReference type="Gene3D" id="1.20.1250.20">
    <property type="entry name" value="MFS general substrate transporter like domains"/>
    <property type="match status" value="2"/>
</dbReference>
<dbReference type="PANTHER" id="PTHR43702:SF3">
    <property type="entry name" value="PROTEIN TSGA"/>
    <property type="match status" value="1"/>
</dbReference>
<dbReference type="OrthoDB" id="9795150at2"/>
<organism evidence="7 8">
    <name type="scientific">Akkermansia muciniphila</name>
    <dbReference type="NCBI Taxonomy" id="239935"/>
    <lineage>
        <taxon>Bacteria</taxon>
        <taxon>Pseudomonadati</taxon>
        <taxon>Verrucomicrobiota</taxon>
        <taxon>Verrucomicrobiia</taxon>
        <taxon>Verrucomicrobiales</taxon>
        <taxon>Akkermansiaceae</taxon>
        <taxon>Akkermansia</taxon>
    </lineage>
</organism>
<dbReference type="InterPro" id="IPR011701">
    <property type="entry name" value="MFS"/>
</dbReference>
<dbReference type="Proteomes" id="UP000236000">
    <property type="component" value="Unassembled WGS sequence"/>
</dbReference>
<sequence>METQPHSRLGPFLALTFIYLLVGFLSTVNGQFQGPLQSAFLSDAGALKNTFITLIPFFFFLAYLVNGNIASRWINRYGYKTTLIRGLLFMVLGLAVFFLSAWFTVQFEDLRTTIAGASIPYGYFIFLAGSYAMGTSATVLQVVINPYVTSYELKGTQPVQRLNIVCAVNSFGTTIAPFFVTGILFAGLPMESVHVRQLMLPLLILGVLIALVTLLTKRLYLPNIRDTTAGEGEKLERSIWSFRHLTLGVIAIFFYVGAEVSVGINVNLHALELSNSDEPLLFLGSSNLVVWGVDLGIPALLASLYWGGLMVGRIVSSWLNHISPRVQLTVATSAAAILTLVAIYTHNLWVLVSVGLFHSVMWGCIFTLATVGLKKYTAKASGIFMMGVFGGAVFPFLQGALTDALGSWRWSWMLVFLCELVMLAYALAGSRVRKEDLLEGTD</sequence>
<feature type="transmembrane region" description="Helical" evidence="6">
    <location>
        <begin position="245"/>
        <end position="268"/>
    </location>
</feature>
<feature type="transmembrane region" description="Helical" evidence="6">
    <location>
        <begin position="50"/>
        <end position="70"/>
    </location>
</feature>
<dbReference type="RefSeq" id="WP_102713665.1">
    <property type="nucleotide sequence ID" value="NZ_PJKA01000010.1"/>
</dbReference>
<comment type="subcellular location">
    <subcellularLocation>
        <location evidence="1">Cell inner membrane</location>
        <topology evidence="1">Multi-pass membrane protein</topology>
    </subcellularLocation>
</comment>
<feature type="transmembrane region" description="Helical" evidence="6">
    <location>
        <begin position="82"/>
        <end position="103"/>
    </location>
</feature>
<dbReference type="Pfam" id="PF07690">
    <property type="entry name" value="MFS_1"/>
    <property type="match status" value="1"/>
</dbReference>
<feature type="transmembrane region" description="Helical" evidence="6">
    <location>
        <begin position="198"/>
        <end position="216"/>
    </location>
</feature>
<accession>A0A2N8HE32</accession>
<evidence type="ECO:0000256" key="1">
    <source>
        <dbReference type="ARBA" id="ARBA00004429"/>
    </source>
</evidence>
<gene>
    <name evidence="7" type="ORF">CXU22_06285</name>
</gene>
<feature type="transmembrane region" description="Helical" evidence="6">
    <location>
        <begin position="326"/>
        <end position="344"/>
    </location>
</feature>
<comment type="caution">
    <text evidence="7">The sequence shown here is derived from an EMBL/GenBank/DDBJ whole genome shotgun (WGS) entry which is preliminary data.</text>
</comment>
<feature type="transmembrane region" description="Helical" evidence="6">
    <location>
        <begin position="123"/>
        <end position="144"/>
    </location>
</feature>
<feature type="transmembrane region" description="Helical" evidence="6">
    <location>
        <begin position="350"/>
        <end position="373"/>
    </location>
</feature>
<dbReference type="EMBL" id="PJKA01000010">
    <property type="protein sequence ID" value="PNC18236.1"/>
    <property type="molecule type" value="Genomic_DNA"/>
</dbReference>
<evidence type="ECO:0000256" key="3">
    <source>
        <dbReference type="ARBA" id="ARBA00022692"/>
    </source>
</evidence>
<feature type="transmembrane region" description="Helical" evidence="6">
    <location>
        <begin position="288"/>
        <end position="306"/>
    </location>
</feature>
<feature type="transmembrane region" description="Helical" evidence="6">
    <location>
        <begin position="12"/>
        <end position="30"/>
    </location>
</feature>
<dbReference type="PANTHER" id="PTHR43702">
    <property type="entry name" value="L-FUCOSE-PROTON SYMPORTER"/>
    <property type="match status" value="1"/>
</dbReference>
<dbReference type="InterPro" id="IPR036259">
    <property type="entry name" value="MFS_trans_sf"/>
</dbReference>
<dbReference type="SUPFAM" id="SSF103473">
    <property type="entry name" value="MFS general substrate transporter"/>
    <property type="match status" value="1"/>
</dbReference>
<dbReference type="AlphaFoldDB" id="A0A2N8HE32"/>
<keyword evidence="3 6" id="KW-0812">Transmembrane</keyword>
<dbReference type="GO" id="GO:0005886">
    <property type="term" value="C:plasma membrane"/>
    <property type="evidence" value="ECO:0007669"/>
    <property type="project" value="UniProtKB-SubCell"/>
</dbReference>
<keyword evidence="4 6" id="KW-1133">Transmembrane helix</keyword>
<dbReference type="GO" id="GO:0022857">
    <property type="term" value="F:transmembrane transporter activity"/>
    <property type="evidence" value="ECO:0007669"/>
    <property type="project" value="InterPro"/>
</dbReference>
<evidence type="ECO:0000256" key="6">
    <source>
        <dbReference type="SAM" id="Phobius"/>
    </source>
</evidence>
<evidence type="ECO:0000256" key="4">
    <source>
        <dbReference type="ARBA" id="ARBA00022989"/>
    </source>
</evidence>
<name>A0A2N8HE32_9BACT</name>
<keyword evidence="2" id="KW-1003">Cell membrane</keyword>